<keyword evidence="6 9" id="KW-1133">Transmembrane helix</keyword>
<dbReference type="PANTHER" id="PTHR35011:SF4">
    <property type="entry name" value="SLL1102 PROTEIN"/>
    <property type="match status" value="1"/>
</dbReference>
<evidence type="ECO:0000256" key="2">
    <source>
        <dbReference type="ARBA" id="ARBA00022448"/>
    </source>
</evidence>
<dbReference type="PANTHER" id="PTHR35011">
    <property type="entry name" value="2,3-DIKETO-L-GULONATE TRAP TRANSPORTER SMALL PERMEASE PROTEIN YIAM"/>
    <property type="match status" value="1"/>
</dbReference>
<keyword evidence="12" id="KW-1185">Reference proteome</keyword>
<comment type="subcellular location">
    <subcellularLocation>
        <location evidence="1 9">Cell inner membrane</location>
        <topology evidence="1 9">Multi-pass membrane protein</topology>
    </subcellularLocation>
</comment>
<protein>
    <recommendedName>
        <fullName evidence="9">TRAP transporter small permease protein</fullName>
    </recommendedName>
</protein>
<comment type="similarity">
    <text evidence="8 9">Belongs to the TRAP transporter small permease family.</text>
</comment>
<organism evidence="11 12">
    <name type="scientific">Salinisphaera aquimarina</name>
    <dbReference type="NCBI Taxonomy" id="2094031"/>
    <lineage>
        <taxon>Bacteria</taxon>
        <taxon>Pseudomonadati</taxon>
        <taxon>Pseudomonadota</taxon>
        <taxon>Gammaproteobacteria</taxon>
        <taxon>Salinisphaerales</taxon>
        <taxon>Salinisphaeraceae</taxon>
        <taxon>Salinisphaera</taxon>
    </lineage>
</organism>
<gene>
    <name evidence="11" type="ORF">ACFOSU_20105</name>
</gene>
<evidence type="ECO:0000256" key="1">
    <source>
        <dbReference type="ARBA" id="ARBA00004429"/>
    </source>
</evidence>
<dbReference type="InterPro" id="IPR055348">
    <property type="entry name" value="DctQ"/>
</dbReference>
<reference evidence="12" key="1">
    <citation type="journal article" date="2019" name="Int. J. Syst. Evol. Microbiol.">
        <title>The Global Catalogue of Microorganisms (GCM) 10K type strain sequencing project: providing services to taxonomists for standard genome sequencing and annotation.</title>
        <authorList>
            <consortium name="The Broad Institute Genomics Platform"/>
            <consortium name="The Broad Institute Genome Sequencing Center for Infectious Disease"/>
            <person name="Wu L."/>
            <person name="Ma J."/>
        </authorList>
    </citation>
    <scope>NUCLEOTIDE SEQUENCE [LARGE SCALE GENOMIC DNA]</scope>
    <source>
        <strain evidence="12">KCTC 52640</strain>
    </source>
</reference>
<evidence type="ECO:0000313" key="11">
    <source>
        <dbReference type="EMBL" id="MFC3106183.1"/>
    </source>
</evidence>
<dbReference type="InterPro" id="IPR007387">
    <property type="entry name" value="TRAP_DctQ"/>
</dbReference>
<evidence type="ECO:0000256" key="8">
    <source>
        <dbReference type="ARBA" id="ARBA00038436"/>
    </source>
</evidence>
<keyword evidence="5 9" id="KW-0812">Transmembrane</keyword>
<keyword evidence="7 9" id="KW-0472">Membrane</keyword>
<accession>A0ABV7EWD6</accession>
<keyword evidence="3" id="KW-1003">Cell membrane</keyword>
<comment type="function">
    <text evidence="9">Part of the tripartite ATP-independent periplasmic (TRAP) transport system.</text>
</comment>
<comment type="subunit">
    <text evidence="9">The complex comprises the extracytoplasmic solute receptor protein and the two transmembrane proteins.</text>
</comment>
<feature type="transmembrane region" description="Helical" evidence="9">
    <location>
        <begin position="137"/>
        <end position="157"/>
    </location>
</feature>
<dbReference type="Pfam" id="PF04290">
    <property type="entry name" value="DctQ"/>
    <property type="match status" value="1"/>
</dbReference>
<feature type="transmembrane region" description="Helical" evidence="9">
    <location>
        <begin position="21"/>
        <end position="41"/>
    </location>
</feature>
<comment type="caution">
    <text evidence="11">The sequence shown here is derived from an EMBL/GenBank/DDBJ whole genome shotgun (WGS) entry which is preliminary data.</text>
</comment>
<sequence>MPVLYAFINGVTRLNAWIGRIASLLIFAMFGILLLGVFYRYALDAPTVWTTELTQFLFGLYAVLSGGYVMAHRGHVNVDIVYARFSPRARAVLDIITSVLFFLFTGAVLYFGGLIAWESIDSMETTYSSWNPPVYPFKAAIPVAAFLLLLQGLAKLFEDIAIALGRMTPEPDNAEHRP</sequence>
<keyword evidence="4 9" id="KW-0997">Cell inner membrane</keyword>
<feature type="transmembrane region" description="Helical" evidence="9">
    <location>
        <begin position="92"/>
        <end position="117"/>
    </location>
</feature>
<evidence type="ECO:0000256" key="7">
    <source>
        <dbReference type="ARBA" id="ARBA00023136"/>
    </source>
</evidence>
<feature type="domain" description="Tripartite ATP-independent periplasmic transporters DctQ component" evidence="10">
    <location>
        <begin position="29"/>
        <end position="160"/>
    </location>
</feature>
<name>A0ABV7EWD6_9GAMM</name>
<evidence type="ECO:0000256" key="4">
    <source>
        <dbReference type="ARBA" id="ARBA00022519"/>
    </source>
</evidence>
<evidence type="ECO:0000256" key="6">
    <source>
        <dbReference type="ARBA" id="ARBA00022989"/>
    </source>
</evidence>
<keyword evidence="2 9" id="KW-0813">Transport</keyword>
<evidence type="ECO:0000259" key="10">
    <source>
        <dbReference type="Pfam" id="PF04290"/>
    </source>
</evidence>
<evidence type="ECO:0000313" key="12">
    <source>
        <dbReference type="Proteomes" id="UP001595462"/>
    </source>
</evidence>
<proteinExistence type="inferred from homology"/>
<dbReference type="EMBL" id="JBHRSS010000010">
    <property type="protein sequence ID" value="MFC3106183.1"/>
    <property type="molecule type" value="Genomic_DNA"/>
</dbReference>
<dbReference type="Proteomes" id="UP001595462">
    <property type="component" value="Unassembled WGS sequence"/>
</dbReference>
<evidence type="ECO:0000256" key="3">
    <source>
        <dbReference type="ARBA" id="ARBA00022475"/>
    </source>
</evidence>
<evidence type="ECO:0000256" key="9">
    <source>
        <dbReference type="RuleBase" id="RU369079"/>
    </source>
</evidence>
<evidence type="ECO:0000256" key="5">
    <source>
        <dbReference type="ARBA" id="ARBA00022692"/>
    </source>
</evidence>
<dbReference type="RefSeq" id="WP_380691790.1">
    <property type="nucleotide sequence ID" value="NZ_JBHRSS010000010.1"/>
</dbReference>
<feature type="transmembrane region" description="Helical" evidence="9">
    <location>
        <begin position="53"/>
        <end position="71"/>
    </location>
</feature>